<dbReference type="Gene3D" id="1.25.40.10">
    <property type="entry name" value="Tetratricopeptide repeat domain"/>
    <property type="match status" value="2"/>
</dbReference>
<organism evidence="2 3">
    <name type="scientific">Marinobacter iranensis</name>
    <dbReference type="NCBI Taxonomy" id="2962607"/>
    <lineage>
        <taxon>Bacteria</taxon>
        <taxon>Pseudomonadati</taxon>
        <taxon>Pseudomonadota</taxon>
        <taxon>Gammaproteobacteria</taxon>
        <taxon>Pseudomonadales</taxon>
        <taxon>Marinobacteraceae</taxon>
        <taxon>Marinobacter</taxon>
    </lineage>
</organism>
<keyword evidence="1" id="KW-0732">Signal</keyword>
<feature type="signal peptide" evidence="1">
    <location>
        <begin position="1"/>
        <end position="24"/>
    </location>
</feature>
<gene>
    <name evidence="2" type="ORF">NLU14_20695</name>
</gene>
<name>A0ABT5YGH6_9GAMM</name>
<feature type="chain" id="PRO_5047177114" description="Sel1 repeat family protein" evidence="1">
    <location>
        <begin position="25"/>
        <end position="339"/>
    </location>
</feature>
<evidence type="ECO:0000313" key="2">
    <source>
        <dbReference type="EMBL" id="MDF0752651.1"/>
    </source>
</evidence>
<sequence length="339" mass="38681">MLKISLARVCVLLLLLFAGLPVFAQTDQERAESLFQEGYTLYQQRYSPNAFTKFKEAAQLGHAEAAYYAGNILRRNSTYITPEAEEFYRQAAEGGDVYAMLRFAQKGRMCGTLRNCDYDREEWLDRAKEIALPKAEAGDTEAMMVVSLVFGIGGDLDEEFEWVKRAAEGGHAFAQYWLATGLLGDQDMGFYWTDKGRREDILMWLRASAEQGFPKAMLKLAVKLREQGQLEEARYWVERMAETDYYDALVEAGVQIMMGPDIGKVLSPTISYHFEKPRPVEGAAILLAVHREKGKDEPLELIEYYQDYLTPEIMAEAKERSKELLVDTPIIYYLPKFGM</sequence>
<dbReference type="EMBL" id="JANCMW010000019">
    <property type="protein sequence ID" value="MDF0752651.1"/>
    <property type="molecule type" value="Genomic_DNA"/>
</dbReference>
<dbReference type="InterPro" id="IPR011990">
    <property type="entry name" value="TPR-like_helical_dom_sf"/>
</dbReference>
<dbReference type="PANTHER" id="PTHR45088:SF1">
    <property type="entry name" value="OS04G0476000 PROTEIN"/>
    <property type="match status" value="1"/>
</dbReference>
<evidence type="ECO:0000313" key="3">
    <source>
        <dbReference type="Proteomes" id="UP001143391"/>
    </source>
</evidence>
<comment type="caution">
    <text evidence="2">The sequence shown here is derived from an EMBL/GenBank/DDBJ whole genome shotgun (WGS) entry which is preliminary data.</text>
</comment>
<evidence type="ECO:0000256" key="1">
    <source>
        <dbReference type="SAM" id="SignalP"/>
    </source>
</evidence>
<dbReference type="Proteomes" id="UP001143391">
    <property type="component" value="Unassembled WGS sequence"/>
</dbReference>
<protein>
    <recommendedName>
        <fullName evidence="4">Sel1 repeat family protein</fullName>
    </recommendedName>
</protein>
<dbReference type="InterPro" id="IPR053301">
    <property type="entry name" value="F-box_motif"/>
</dbReference>
<keyword evidence="3" id="KW-1185">Reference proteome</keyword>
<accession>A0ABT5YGH6</accession>
<reference evidence="2" key="1">
    <citation type="submission" date="2022-07" db="EMBL/GenBank/DDBJ databases">
        <title>Marinobacter iranensis a new bacterium isolate from a hipersaline lake in Iran.</title>
        <authorList>
            <person name="Mohammad A.M.A."/>
            <person name="Cristina S.-P."/>
            <person name="Antonio V."/>
        </authorList>
    </citation>
    <scope>NUCLEOTIDE SEQUENCE</scope>
    <source>
        <strain evidence="2">71-i</strain>
    </source>
</reference>
<dbReference type="RefSeq" id="WP_275710179.1">
    <property type="nucleotide sequence ID" value="NZ_JANCMW010000019.1"/>
</dbReference>
<dbReference type="SUPFAM" id="SSF81901">
    <property type="entry name" value="HCP-like"/>
    <property type="match status" value="1"/>
</dbReference>
<proteinExistence type="predicted"/>
<evidence type="ECO:0008006" key="4">
    <source>
        <dbReference type="Google" id="ProtNLM"/>
    </source>
</evidence>
<dbReference type="PANTHER" id="PTHR45088">
    <property type="entry name" value="OSJNBA0022H21.17 PROTEIN"/>
    <property type="match status" value="1"/>
</dbReference>